<dbReference type="Proteomes" id="UP000290365">
    <property type="component" value="Chromosome"/>
</dbReference>
<dbReference type="CDD" id="cd07820">
    <property type="entry name" value="SRPBCC_3"/>
    <property type="match status" value="1"/>
</dbReference>
<dbReference type="AlphaFoldDB" id="A0A4P6JZZ1"/>
<reference evidence="1 2" key="1">
    <citation type="submission" date="2019-01" db="EMBL/GenBank/DDBJ databases">
        <title>Ktedonosporobacter rubrisoli SCAWS-G2.</title>
        <authorList>
            <person name="Huang Y."/>
            <person name="Yan B."/>
        </authorList>
    </citation>
    <scope>NUCLEOTIDE SEQUENCE [LARGE SCALE GENOMIC DNA]</scope>
    <source>
        <strain evidence="1 2">SCAWS-G2</strain>
    </source>
</reference>
<accession>A0A4P6JZZ1</accession>
<name>A0A4P6JZZ1_KTERU</name>
<dbReference type="OrthoDB" id="9801773at2"/>
<dbReference type="RefSeq" id="WP_129892478.1">
    <property type="nucleotide sequence ID" value="NZ_CP035758.1"/>
</dbReference>
<sequence>MSTIYLETFIKAPIERCFDLSLSVDIHRNSVSHTHERAIAGVTSGVMKLNDTVTWEAVHFGIRQHLTTKITEYERPVHFVDEMLKGPFKEIHHIHEFVESDGSTLMIDRFSFQAPLGLAGRLAEVLVLRRYMRSLLITRNNYIKKAAEGQA</sequence>
<protein>
    <submittedName>
        <fullName evidence="1">Cell division protein</fullName>
    </submittedName>
</protein>
<dbReference type="Gene3D" id="3.30.530.20">
    <property type="match status" value="1"/>
</dbReference>
<dbReference type="EMBL" id="CP035758">
    <property type="protein sequence ID" value="QBD81417.1"/>
    <property type="molecule type" value="Genomic_DNA"/>
</dbReference>
<gene>
    <name evidence="1" type="ORF">EPA93_37770</name>
</gene>
<keyword evidence="1" id="KW-0132">Cell division</keyword>
<dbReference type="SUPFAM" id="SSF55961">
    <property type="entry name" value="Bet v1-like"/>
    <property type="match status" value="1"/>
</dbReference>
<organism evidence="1 2">
    <name type="scientific">Ktedonosporobacter rubrisoli</name>
    <dbReference type="NCBI Taxonomy" id="2509675"/>
    <lineage>
        <taxon>Bacteria</taxon>
        <taxon>Bacillati</taxon>
        <taxon>Chloroflexota</taxon>
        <taxon>Ktedonobacteria</taxon>
        <taxon>Ktedonobacterales</taxon>
        <taxon>Ktedonosporobacteraceae</taxon>
        <taxon>Ktedonosporobacter</taxon>
    </lineage>
</organism>
<evidence type="ECO:0000313" key="1">
    <source>
        <dbReference type="EMBL" id="QBD81417.1"/>
    </source>
</evidence>
<keyword evidence="1" id="KW-0131">Cell cycle</keyword>
<dbReference type="GO" id="GO:0051301">
    <property type="term" value="P:cell division"/>
    <property type="evidence" value="ECO:0007669"/>
    <property type="project" value="UniProtKB-KW"/>
</dbReference>
<keyword evidence="2" id="KW-1185">Reference proteome</keyword>
<dbReference type="InterPro" id="IPR023393">
    <property type="entry name" value="START-like_dom_sf"/>
</dbReference>
<evidence type="ECO:0000313" key="2">
    <source>
        <dbReference type="Proteomes" id="UP000290365"/>
    </source>
</evidence>
<dbReference type="KEGG" id="kbs:EPA93_37770"/>
<proteinExistence type="predicted"/>